<feature type="domain" description="Glycosyltransferase 2-like" evidence="4">
    <location>
        <begin position="11"/>
        <end position="174"/>
    </location>
</feature>
<proteinExistence type="inferred from homology"/>
<name>A0A7C5Q5T3_CALS0</name>
<dbReference type="Gene3D" id="3.90.550.10">
    <property type="entry name" value="Spore Coat Polysaccharide Biosynthesis Protein SpsA, Chain A"/>
    <property type="match status" value="1"/>
</dbReference>
<dbReference type="InterPro" id="IPR029044">
    <property type="entry name" value="Nucleotide-diphossugar_trans"/>
</dbReference>
<dbReference type="AlphaFoldDB" id="A0A7C5Q5T3"/>
<evidence type="ECO:0000313" key="5">
    <source>
        <dbReference type="EMBL" id="HHK67687.1"/>
    </source>
</evidence>
<comment type="caution">
    <text evidence="5">The sequence shown here is derived from an EMBL/GenBank/DDBJ whole genome shotgun (WGS) entry which is preliminary data.</text>
</comment>
<dbReference type="PANTHER" id="PTHR43398:SF1">
    <property type="entry name" value="DOLICHOL-PHOSPHATE MANNOSYLTRANSFERASE SUBUNIT 1"/>
    <property type="match status" value="1"/>
</dbReference>
<evidence type="ECO:0000256" key="2">
    <source>
        <dbReference type="ARBA" id="ARBA00022676"/>
    </source>
</evidence>
<comment type="similarity">
    <text evidence="1">Belongs to the glycosyltransferase 2 family.</text>
</comment>
<dbReference type="InterPro" id="IPR039528">
    <property type="entry name" value="DPM1-like"/>
</dbReference>
<keyword evidence="2" id="KW-0328">Glycosyltransferase</keyword>
<protein>
    <submittedName>
        <fullName evidence="5">Polyprenol monophosphomannose synthase</fullName>
    </submittedName>
</protein>
<reference evidence="5" key="1">
    <citation type="journal article" date="2020" name="mSystems">
        <title>Genome- and Community-Level Interaction Insights into Carbon Utilization and Element Cycling Functions of Hydrothermarchaeota in Hydrothermal Sediment.</title>
        <authorList>
            <person name="Zhou Z."/>
            <person name="Liu Y."/>
            <person name="Xu W."/>
            <person name="Pan J."/>
            <person name="Luo Z.H."/>
            <person name="Li M."/>
        </authorList>
    </citation>
    <scope>NUCLEOTIDE SEQUENCE [LARGE SCALE GENOMIC DNA]</scope>
    <source>
        <strain evidence="5">SpSt-1056</strain>
    </source>
</reference>
<dbReference type="SUPFAM" id="SSF53448">
    <property type="entry name" value="Nucleotide-diphospho-sugar transferases"/>
    <property type="match status" value="1"/>
</dbReference>
<evidence type="ECO:0000256" key="3">
    <source>
        <dbReference type="ARBA" id="ARBA00022679"/>
    </source>
</evidence>
<organism evidence="5">
    <name type="scientific">Caldiarchaeum subterraneum</name>
    <dbReference type="NCBI Taxonomy" id="311458"/>
    <lineage>
        <taxon>Archaea</taxon>
        <taxon>Nitrososphaerota</taxon>
        <taxon>Candidatus Caldarchaeales</taxon>
        <taxon>Candidatus Caldarchaeaceae</taxon>
        <taxon>Candidatus Caldarchaeum</taxon>
    </lineage>
</organism>
<evidence type="ECO:0000256" key="1">
    <source>
        <dbReference type="ARBA" id="ARBA00006739"/>
    </source>
</evidence>
<keyword evidence="3" id="KW-0808">Transferase</keyword>
<sequence length="240" mass="26355">MEMDVNPKVNVVIPTYNEAANIQKLLRQVLTVPELAVIVVDDGSPDGTADIVERISHTDSRVQLINRGRKMGLGSAYQDGFKKAVENKAEIVVSMDADGSHPPELIRELVKAVKQGADVAIGSRYVKGGKWSAGLGRMVVSRGANLLARLCTGVKVRDMTSGFRAYTAEALQRILAKDFQKGYVFQVEIVYRLVREGFKIVEVPFMFKSRGSGKSKLSVGEIVRFASWCLSVLLKRLRGG</sequence>
<dbReference type="FunFam" id="3.90.550.10:FF:000122">
    <property type="entry name" value="Dolichol-phosphate mannosyltransferase subunit 1"/>
    <property type="match status" value="1"/>
</dbReference>
<accession>A0A7C5Q5T3</accession>
<dbReference type="EMBL" id="DRWN01000010">
    <property type="protein sequence ID" value="HHK67687.1"/>
    <property type="molecule type" value="Genomic_DNA"/>
</dbReference>
<dbReference type="PANTHER" id="PTHR43398">
    <property type="entry name" value="DOLICHOL-PHOSPHATE MANNOSYLTRANSFERASE SUBUNIT 1"/>
    <property type="match status" value="1"/>
</dbReference>
<gene>
    <name evidence="5" type="ORF">ENM11_00835</name>
</gene>
<dbReference type="InterPro" id="IPR001173">
    <property type="entry name" value="Glyco_trans_2-like"/>
</dbReference>
<dbReference type="GO" id="GO:0004582">
    <property type="term" value="F:dolichyl-phosphate beta-D-mannosyltransferase activity"/>
    <property type="evidence" value="ECO:0007669"/>
    <property type="project" value="InterPro"/>
</dbReference>
<dbReference type="Pfam" id="PF00535">
    <property type="entry name" value="Glycos_transf_2"/>
    <property type="match status" value="1"/>
</dbReference>
<evidence type="ECO:0000259" key="4">
    <source>
        <dbReference type="Pfam" id="PF00535"/>
    </source>
</evidence>
<dbReference type="CDD" id="cd06442">
    <property type="entry name" value="DPM1_like"/>
    <property type="match status" value="1"/>
</dbReference>